<dbReference type="EC" id="3.1.4.-" evidence="2"/>
<comment type="cofactor">
    <cofactor evidence="2">
        <name>a divalent metal cation</name>
        <dbReference type="ChEBI" id="CHEBI:60240"/>
    </cofactor>
</comment>
<dbReference type="NCBIfam" id="TIGR00040">
    <property type="entry name" value="yfcE"/>
    <property type="match status" value="1"/>
</dbReference>
<dbReference type="InterPro" id="IPR000979">
    <property type="entry name" value="Phosphodiesterase_MJ0936/Vps29"/>
</dbReference>
<dbReference type="Gene3D" id="3.60.21.10">
    <property type="match status" value="1"/>
</dbReference>
<reference evidence="4" key="1">
    <citation type="submission" date="2022-07" db="EMBL/GenBank/DDBJ databases">
        <authorList>
            <person name="Jung M.-Y."/>
            <person name="Lee M."/>
        </authorList>
    </citation>
    <scope>NUCLEOTIDE SEQUENCE</scope>
    <source>
        <strain evidence="4">S8</strain>
    </source>
</reference>
<dbReference type="EMBL" id="JANHNZ010000004">
    <property type="protein sequence ID" value="MCQ9210048.1"/>
    <property type="molecule type" value="Genomic_DNA"/>
</dbReference>
<dbReference type="PANTHER" id="PTHR11124">
    <property type="entry name" value="VACUOLAR SORTING PROTEIN VPS29"/>
    <property type="match status" value="1"/>
</dbReference>
<gene>
    <name evidence="4" type="ORF">NPA36_05740</name>
</gene>
<dbReference type="SUPFAM" id="SSF56300">
    <property type="entry name" value="Metallo-dependent phosphatases"/>
    <property type="match status" value="1"/>
</dbReference>
<evidence type="ECO:0000256" key="1">
    <source>
        <dbReference type="ARBA" id="ARBA00008950"/>
    </source>
</evidence>
<organism evidence="4 5">
    <name type="scientific">Granulicatella seriolae</name>
    <dbReference type="NCBI Taxonomy" id="2967226"/>
    <lineage>
        <taxon>Bacteria</taxon>
        <taxon>Bacillati</taxon>
        <taxon>Bacillota</taxon>
        <taxon>Bacilli</taxon>
        <taxon>Lactobacillales</taxon>
        <taxon>Carnobacteriaceae</taxon>
        <taxon>Granulicatella</taxon>
    </lineage>
</organism>
<keyword evidence="2" id="KW-0479">Metal-binding</keyword>
<dbReference type="InterPro" id="IPR024654">
    <property type="entry name" value="Calcineurin-like_PHP_lpxH"/>
</dbReference>
<evidence type="ECO:0000313" key="4">
    <source>
        <dbReference type="EMBL" id="MCQ9210048.1"/>
    </source>
</evidence>
<dbReference type="RefSeq" id="WP_256945163.1">
    <property type="nucleotide sequence ID" value="NZ_JANHNZ010000004.1"/>
</dbReference>
<dbReference type="Proteomes" id="UP001059480">
    <property type="component" value="Unassembled WGS sequence"/>
</dbReference>
<comment type="caution">
    <text evidence="4">The sequence shown here is derived from an EMBL/GenBank/DDBJ whole genome shotgun (WGS) entry which is preliminary data.</text>
</comment>
<accession>A0ABT1WPG1</accession>
<evidence type="ECO:0000259" key="3">
    <source>
        <dbReference type="Pfam" id="PF12850"/>
    </source>
</evidence>
<comment type="similarity">
    <text evidence="1 2">Belongs to the metallophosphoesterase superfamily. YfcE family.</text>
</comment>
<proteinExistence type="inferred from homology"/>
<reference evidence="4" key="2">
    <citation type="journal article" date="2023" name="Curr. Microbiol.">
        <title>Granulicatella seriolae sp. nov., a Novel Facultative Anaerobe Isolated from Yellowtail Marine Fish.</title>
        <authorList>
            <person name="Lee M."/>
            <person name="Choi Y.J."/>
            <person name="Farooq A."/>
            <person name="Jeong J.B."/>
            <person name="Jung M.Y."/>
        </authorList>
    </citation>
    <scope>NUCLEOTIDE SEQUENCE</scope>
    <source>
        <strain evidence="4">S8</strain>
    </source>
</reference>
<sequence>MKCIVISDNHYNKQPLVDVFDYYNGRGYKIFHCGDSELSSADPIWQGVENVIGNVDYDNGFPDEVVTQVNGVTIFMVHGHRHSVNYRLDDLVEDAKRHGASIALYGHTHRLDAQIQDGVLCINPGSISVPRGTYRDTPTYVLLDIAPDLVTVDFYTKKHEKLEELNTSYKPTK</sequence>
<evidence type="ECO:0000256" key="2">
    <source>
        <dbReference type="RuleBase" id="RU362039"/>
    </source>
</evidence>
<name>A0ABT1WPG1_9LACT</name>
<reference evidence="4" key="3">
    <citation type="journal article" date="2023" name="Microbiol. Resour. Announc.">
        <title>Draft Genome Sequence of Granulicatella sp. Strain S8, Isolated from a Marine Fish, Seriola quinqueradiata.</title>
        <authorList>
            <person name="Lee M."/>
            <person name="Farooq A."/>
            <person name="Jeong J.B."/>
            <person name="Jung M.Y."/>
        </authorList>
    </citation>
    <scope>NUCLEOTIDE SEQUENCE</scope>
    <source>
        <strain evidence="4">S8</strain>
    </source>
</reference>
<keyword evidence="5" id="KW-1185">Reference proteome</keyword>
<protein>
    <recommendedName>
        <fullName evidence="2">Phosphoesterase</fullName>
        <ecNumber evidence="2">3.1.4.-</ecNumber>
    </recommendedName>
</protein>
<feature type="domain" description="Calcineurin-like phosphoesterase" evidence="3">
    <location>
        <begin position="1"/>
        <end position="146"/>
    </location>
</feature>
<evidence type="ECO:0000313" key="5">
    <source>
        <dbReference type="Proteomes" id="UP001059480"/>
    </source>
</evidence>
<dbReference type="InterPro" id="IPR029052">
    <property type="entry name" value="Metallo-depent_PP-like"/>
</dbReference>
<dbReference type="Pfam" id="PF12850">
    <property type="entry name" value="Metallophos_2"/>
    <property type="match status" value="1"/>
</dbReference>